<organism evidence="4 5">
    <name type="scientific">Moraxella macacae 0408225</name>
    <dbReference type="NCBI Taxonomy" id="1230338"/>
    <lineage>
        <taxon>Bacteria</taxon>
        <taxon>Pseudomonadati</taxon>
        <taxon>Pseudomonadota</taxon>
        <taxon>Gammaproteobacteria</taxon>
        <taxon>Moraxellales</taxon>
        <taxon>Moraxellaceae</taxon>
        <taxon>Moraxella</taxon>
    </lineage>
</organism>
<keyword evidence="5" id="KW-1185">Reference proteome</keyword>
<evidence type="ECO:0000256" key="2">
    <source>
        <dbReference type="SAM" id="MobiDB-lite"/>
    </source>
</evidence>
<gene>
    <name evidence="4" type="ORF">MOMA_08396</name>
</gene>
<evidence type="ECO:0000313" key="4">
    <source>
        <dbReference type="EMBL" id="ELA08567.1"/>
    </source>
</evidence>
<dbReference type="RefSeq" id="WP_009502125.1">
    <property type="nucleotide sequence ID" value="NZ_ANIN01000002.1"/>
</dbReference>
<dbReference type="eggNOG" id="ENOG502ZR92">
    <property type="taxonomic scope" value="Bacteria"/>
</dbReference>
<comment type="caution">
    <text evidence="4">The sequence shown here is derived from an EMBL/GenBank/DDBJ whole genome shotgun (WGS) entry which is preliminary data.</text>
</comment>
<keyword evidence="3" id="KW-0472">Membrane</keyword>
<dbReference type="PATRIC" id="fig|1230338.3.peg.1797"/>
<dbReference type="STRING" id="1230338.MOMA_08396"/>
<name>L2F6B9_9GAMM</name>
<proteinExistence type="predicted"/>
<evidence type="ECO:0000256" key="3">
    <source>
        <dbReference type="SAM" id="Phobius"/>
    </source>
</evidence>
<evidence type="ECO:0000256" key="1">
    <source>
        <dbReference type="SAM" id="Coils"/>
    </source>
</evidence>
<keyword evidence="3" id="KW-1133">Transmembrane helix</keyword>
<dbReference type="AlphaFoldDB" id="L2F6B9"/>
<dbReference type="Proteomes" id="UP000023795">
    <property type="component" value="Unassembled WGS sequence"/>
</dbReference>
<accession>L2F6B9</accession>
<protein>
    <submittedName>
        <fullName evidence="4">Uncharacterized protein</fullName>
    </submittedName>
</protein>
<keyword evidence="3" id="KW-0812">Transmembrane</keyword>
<dbReference type="EMBL" id="ANIN01000002">
    <property type="protein sequence ID" value="ELA08567.1"/>
    <property type="molecule type" value="Genomic_DNA"/>
</dbReference>
<keyword evidence="1" id="KW-0175">Coiled coil</keyword>
<feature type="compositionally biased region" description="Polar residues" evidence="2">
    <location>
        <begin position="1"/>
        <end position="20"/>
    </location>
</feature>
<sequence length="291" mass="32118">MVDPSKSTFGATTNSDSINPDPTILDEADDIVKSEKSALNMSGVLLAFVTSLVIVAVMGMILGQKIGYSRGVSHSIEDRLTGNGEEASTQNIKALKLKVDTLQNQVNTAQQERDISLANLEKLRDDMNKLHITNLQLQQSRAFLTESLASKGGMTLQIIGAKIAPLPENAYEYRFDVGMVDSGNQERLLTPKLTLLDDVNMVEVPLEPKNYGINGVVLIRGRFVMPKDFKPKQAKLELSVAGQTIEQIYDWQYGQPVADLPYSLEELSELDKRPIAAIEAEQQAKQQTKQQ</sequence>
<feature type="region of interest" description="Disordered" evidence="2">
    <location>
        <begin position="1"/>
        <end position="22"/>
    </location>
</feature>
<reference evidence="4 5" key="1">
    <citation type="journal article" date="2013" name="Genome Announc.">
        <title>Genome Sequence of Moraxella macacae 0408225, a Novel Bacterial Species Isolated from a Cynomolgus Macaque with Epistaxis.</title>
        <authorList>
            <person name="Ladner J.T."/>
            <person name="Whitehouse C.A."/>
            <person name="Koroleva G.I."/>
            <person name="Palacios G.F."/>
        </authorList>
    </citation>
    <scope>NUCLEOTIDE SEQUENCE [LARGE SCALE GENOMIC DNA]</scope>
    <source>
        <strain evidence="4 5">0408225</strain>
    </source>
</reference>
<feature type="transmembrane region" description="Helical" evidence="3">
    <location>
        <begin position="43"/>
        <end position="63"/>
    </location>
</feature>
<evidence type="ECO:0000313" key="5">
    <source>
        <dbReference type="Proteomes" id="UP000023795"/>
    </source>
</evidence>
<feature type="coiled-coil region" evidence="1">
    <location>
        <begin position="85"/>
        <end position="140"/>
    </location>
</feature>